<evidence type="ECO:0000313" key="2">
    <source>
        <dbReference type="EMBL" id="AFK72606.1"/>
    </source>
</evidence>
<gene>
    <name evidence="2" type="ORF">YSA_10770</name>
</gene>
<reference evidence="2 3" key="1">
    <citation type="journal article" date="2012" name="J. Bacteriol.">
        <title>Complete Genome Sequence of the Naphthalene-Degrading Pseudomonas putida Strain ND6.</title>
        <authorList>
            <person name="Li S."/>
            <person name="Zhao H."/>
            <person name="Li Y."/>
            <person name="Niu S."/>
            <person name="Cai B."/>
        </authorList>
    </citation>
    <scope>NUCLEOTIDE SEQUENCE [LARGE SCALE GENOMIC DNA]</scope>
    <source>
        <strain evidence="2 3">ND6</strain>
    </source>
</reference>
<accession>I3V4D5</accession>
<dbReference type="AlphaFoldDB" id="I3V4D5"/>
<feature type="compositionally biased region" description="Acidic residues" evidence="1">
    <location>
        <begin position="54"/>
        <end position="65"/>
    </location>
</feature>
<dbReference type="HOGENOM" id="CLU_196797_0_0_6"/>
<dbReference type="EMBL" id="CP003588">
    <property type="protein sequence ID" value="AFK72606.1"/>
    <property type="molecule type" value="Genomic_DNA"/>
</dbReference>
<name>I3V4D5_PSEPU</name>
<organism evidence="2 3">
    <name type="scientific">Pseudomonas putida ND6</name>
    <dbReference type="NCBI Taxonomy" id="231023"/>
    <lineage>
        <taxon>Bacteria</taxon>
        <taxon>Pseudomonadati</taxon>
        <taxon>Pseudomonadota</taxon>
        <taxon>Gammaproteobacteria</taxon>
        <taxon>Pseudomonadales</taxon>
        <taxon>Pseudomonadaceae</taxon>
        <taxon>Pseudomonas</taxon>
    </lineage>
</organism>
<protein>
    <submittedName>
        <fullName evidence="2">Uncharacterized protein</fullName>
    </submittedName>
</protein>
<evidence type="ECO:0000256" key="1">
    <source>
        <dbReference type="SAM" id="MobiDB-lite"/>
    </source>
</evidence>
<dbReference type="PATRIC" id="fig|231023.4.peg.5170"/>
<sequence length="79" mass="8774">MLSEPLAYTCSSQFMRTINEDCAMDSRLRMGGGNVEDDWPELEPDRRNDRADDPDTDPNVTDDEENRPGVPASDPESGA</sequence>
<dbReference type="KEGG" id="ppi:YSA_10770"/>
<feature type="region of interest" description="Disordered" evidence="1">
    <location>
        <begin position="29"/>
        <end position="79"/>
    </location>
</feature>
<evidence type="ECO:0000313" key="3">
    <source>
        <dbReference type="Proteomes" id="UP000005268"/>
    </source>
</evidence>
<proteinExistence type="predicted"/>
<feature type="compositionally biased region" description="Basic and acidic residues" evidence="1">
    <location>
        <begin position="43"/>
        <end position="53"/>
    </location>
</feature>
<dbReference type="Proteomes" id="UP000005268">
    <property type="component" value="Chromosome"/>
</dbReference>